<feature type="region of interest" description="Disordered" evidence="1">
    <location>
        <begin position="99"/>
        <end position="118"/>
    </location>
</feature>
<dbReference type="PaxDb" id="2903-EOD26496"/>
<organism evidence="2 3">
    <name type="scientific">Emiliania huxleyi (strain CCMP1516)</name>
    <dbReference type="NCBI Taxonomy" id="280463"/>
    <lineage>
        <taxon>Eukaryota</taxon>
        <taxon>Haptista</taxon>
        <taxon>Haptophyta</taxon>
        <taxon>Prymnesiophyceae</taxon>
        <taxon>Isochrysidales</taxon>
        <taxon>Noelaerhabdaceae</taxon>
        <taxon>Emiliania</taxon>
    </lineage>
</organism>
<dbReference type="RefSeq" id="XP_005778925.1">
    <property type="nucleotide sequence ID" value="XM_005778868.1"/>
</dbReference>
<sequence length="118" mass="12684">MTDSAGGTPSGATVRDGLALTEDLIRRKAEHNEGMLSTLEEVALHQLDIDRIETLMSKAAADHRLARAAPAKASAQKARSCLRIVPRDGEGAARAELAMEEPPLGDEWEDEEEVPALL</sequence>
<evidence type="ECO:0000256" key="1">
    <source>
        <dbReference type="SAM" id="MobiDB-lite"/>
    </source>
</evidence>
<dbReference type="EnsemblProtists" id="EOD26496">
    <property type="protein sequence ID" value="EOD26496"/>
    <property type="gene ID" value="EMIHUDRAFT_205561"/>
</dbReference>
<dbReference type="AlphaFoldDB" id="A0A0D3JSL1"/>
<dbReference type="GeneID" id="17272042"/>
<feature type="compositionally biased region" description="Acidic residues" evidence="1">
    <location>
        <begin position="103"/>
        <end position="118"/>
    </location>
</feature>
<dbReference type="Proteomes" id="UP000013827">
    <property type="component" value="Unassembled WGS sequence"/>
</dbReference>
<accession>A0A0D3JSL1</accession>
<keyword evidence="3" id="KW-1185">Reference proteome</keyword>
<name>A0A0D3JSL1_EMIH1</name>
<dbReference type="HOGENOM" id="CLU_2077500_0_0_1"/>
<reference evidence="3" key="1">
    <citation type="journal article" date="2013" name="Nature">
        <title>Pan genome of the phytoplankton Emiliania underpins its global distribution.</title>
        <authorList>
            <person name="Read B.A."/>
            <person name="Kegel J."/>
            <person name="Klute M.J."/>
            <person name="Kuo A."/>
            <person name="Lefebvre S.C."/>
            <person name="Maumus F."/>
            <person name="Mayer C."/>
            <person name="Miller J."/>
            <person name="Monier A."/>
            <person name="Salamov A."/>
            <person name="Young J."/>
            <person name="Aguilar M."/>
            <person name="Claverie J.M."/>
            <person name="Frickenhaus S."/>
            <person name="Gonzalez K."/>
            <person name="Herman E.K."/>
            <person name="Lin Y.C."/>
            <person name="Napier J."/>
            <person name="Ogata H."/>
            <person name="Sarno A.F."/>
            <person name="Shmutz J."/>
            <person name="Schroeder D."/>
            <person name="de Vargas C."/>
            <person name="Verret F."/>
            <person name="von Dassow P."/>
            <person name="Valentin K."/>
            <person name="Van de Peer Y."/>
            <person name="Wheeler G."/>
            <person name="Dacks J.B."/>
            <person name="Delwiche C.F."/>
            <person name="Dyhrman S.T."/>
            <person name="Glockner G."/>
            <person name="John U."/>
            <person name="Richards T."/>
            <person name="Worden A.Z."/>
            <person name="Zhang X."/>
            <person name="Grigoriev I.V."/>
            <person name="Allen A.E."/>
            <person name="Bidle K."/>
            <person name="Borodovsky M."/>
            <person name="Bowler C."/>
            <person name="Brownlee C."/>
            <person name="Cock J.M."/>
            <person name="Elias M."/>
            <person name="Gladyshev V.N."/>
            <person name="Groth M."/>
            <person name="Guda C."/>
            <person name="Hadaegh A."/>
            <person name="Iglesias-Rodriguez M.D."/>
            <person name="Jenkins J."/>
            <person name="Jones B.M."/>
            <person name="Lawson T."/>
            <person name="Leese F."/>
            <person name="Lindquist E."/>
            <person name="Lobanov A."/>
            <person name="Lomsadze A."/>
            <person name="Malik S.B."/>
            <person name="Marsh M.E."/>
            <person name="Mackinder L."/>
            <person name="Mock T."/>
            <person name="Mueller-Roeber B."/>
            <person name="Pagarete A."/>
            <person name="Parker M."/>
            <person name="Probert I."/>
            <person name="Quesneville H."/>
            <person name="Raines C."/>
            <person name="Rensing S.A."/>
            <person name="Riano-Pachon D.M."/>
            <person name="Richier S."/>
            <person name="Rokitta S."/>
            <person name="Shiraiwa Y."/>
            <person name="Soanes D.M."/>
            <person name="van der Giezen M."/>
            <person name="Wahlund T.M."/>
            <person name="Williams B."/>
            <person name="Wilson W."/>
            <person name="Wolfe G."/>
            <person name="Wurch L.L."/>
        </authorList>
    </citation>
    <scope>NUCLEOTIDE SEQUENCE</scope>
</reference>
<dbReference type="KEGG" id="ehx:EMIHUDRAFT_205561"/>
<evidence type="ECO:0000313" key="3">
    <source>
        <dbReference type="Proteomes" id="UP000013827"/>
    </source>
</evidence>
<evidence type="ECO:0000313" key="2">
    <source>
        <dbReference type="EnsemblProtists" id="EOD26496"/>
    </source>
</evidence>
<protein>
    <submittedName>
        <fullName evidence="2">Uncharacterized protein</fullName>
    </submittedName>
</protein>
<proteinExistence type="predicted"/>
<reference evidence="2" key="2">
    <citation type="submission" date="2024-10" db="UniProtKB">
        <authorList>
            <consortium name="EnsemblProtists"/>
        </authorList>
    </citation>
    <scope>IDENTIFICATION</scope>
</reference>